<dbReference type="CDD" id="cd02440">
    <property type="entry name" value="AdoMet_MTases"/>
    <property type="match status" value="1"/>
</dbReference>
<dbReference type="SUPFAM" id="SSF53335">
    <property type="entry name" value="S-adenosyl-L-methionine-dependent methyltransferases"/>
    <property type="match status" value="1"/>
</dbReference>
<keyword evidence="3" id="KW-1185">Reference proteome</keyword>
<feature type="domain" description="Methyltransferase type 12" evidence="1">
    <location>
        <begin position="47"/>
        <end position="131"/>
    </location>
</feature>
<dbReference type="RefSeq" id="WP_188366085.1">
    <property type="nucleotide sequence ID" value="NZ_BAABJF010000023.1"/>
</dbReference>
<dbReference type="AlphaFoldDB" id="A0A917FRZ1"/>
<protein>
    <recommendedName>
        <fullName evidence="1">Methyltransferase type 12 domain-containing protein</fullName>
    </recommendedName>
</protein>
<organism evidence="2 3">
    <name type="scientific">Marinicella pacifica</name>
    <dbReference type="NCBI Taxonomy" id="1171543"/>
    <lineage>
        <taxon>Bacteria</taxon>
        <taxon>Pseudomonadati</taxon>
        <taxon>Pseudomonadota</taxon>
        <taxon>Gammaproteobacteria</taxon>
        <taxon>Lysobacterales</taxon>
        <taxon>Marinicellaceae</taxon>
        <taxon>Marinicella</taxon>
    </lineage>
</organism>
<dbReference type="Pfam" id="PF08242">
    <property type="entry name" value="Methyltransf_12"/>
    <property type="match status" value="1"/>
</dbReference>
<evidence type="ECO:0000313" key="2">
    <source>
        <dbReference type="EMBL" id="GGG02667.1"/>
    </source>
</evidence>
<dbReference type="Gene3D" id="3.40.50.150">
    <property type="entry name" value="Vaccinia Virus protein VP39"/>
    <property type="match status" value="1"/>
</dbReference>
<evidence type="ECO:0000259" key="1">
    <source>
        <dbReference type="Pfam" id="PF08242"/>
    </source>
</evidence>
<comment type="caution">
    <text evidence="2">The sequence shown here is derived from an EMBL/GenBank/DDBJ whole genome shotgun (WGS) entry which is preliminary data.</text>
</comment>
<sequence>MTENNQQPHHEKYDSTNPIAQKMLDGFMNSITNLTQQITSDISSITECGCGQGHVNRHLEKLFPKAEVKGLDIDEPDVKIANSNKLRQNTQLYIKSIYNIDAEEQANLVVCCEVLEHLENPRLALQKMAELNADYYLFSVPREPLWRILNFMRGKYMKDWGNTPDHRNHWSTRGFIKFVNQELEVVSVNKPLPWTMVLAKPKLQ</sequence>
<gene>
    <name evidence="2" type="ORF">GCM10011365_24810</name>
</gene>
<evidence type="ECO:0000313" key="3">
    <source>
        <dbReference type="Proteomes" id="UP000605253"/>
    </source>
</evidence>
<dbReference type="Proteomes" id="UP000605253">
    <property type="component" value="Unassembled WGS sequence"/>
</dbReference>
<accession>A0A917FRZ1</accession>
<name>A0A917FRZ1_9GAMM</name>
<reference evidence="2" key="2">
    <citation type="submission" date="2020-09" db="EMBL/GenBank/DDBJ databases">
        <authorList>
            <person name="Sun Q."/>
            <person name="Zhou Y."/>
        </authorList>
    </citation>
    <scope>NUCLEOTIDE SEQUENCE</scope>
    <source>
        <strain evidence="2">CGMCC 1.12181</strain>
    </source>
</reference>
<dbReference type="InterPro" id="IPR029063">
    <property type="entry name" value="SAM-dependent_MTases_sf"/>
</dbReference>
<dbReference type="InterPro" id="IPR013217">
    <property type="entry name" value="Methyltransf_12"/>
</dbReference>
<reference evidence="2" key="1">
    <citation type="journal article" date="2014" name="Int. J. Syst. Evol. Microbiol.">
        <title>Complete genome sequence of Corynebacterium casei LMG S-19264T (=DSM 44701T), isolated from a smear-ripened cheese.</title>
        <authorList>
            <consortium name="US DOE Joint Genome Institute (JGI-PGF)"/>
            <person name="Walter F."/>
            <person name="Albersmeier A."/>
            <person name="Kalinowski J."/>
            <person name="Ruckert C."/>
        </authorList>
    </citation>
    <scope>NUCLEOTIDE SEQUENCE</scope>
    <source>
        <strain evidence="2">CGMCC 1.12181</strain>
    </source>
</reference>
<dbReference type="EMBL" id="BMEO01000018">
    <property type="protein sequence ID" value="GGG02667.1"/>
    <property type="molecule type" value="Genomic_DNA"/>
</dbReference>
<proteinExistence type="predicted"/>